<dbReference type="GeneID" id="5439249"/>
<dbReference type="AlphaFoldDB" id="A0A384JM85"/>
<evidence type="ECO:0000313" key="1">
    <source>
        <dbReference type="EMBL" id="ATZ51673.1"/>
    </source>
</evidence>
<evidence type="ECO:0000313" key="2">
    <source>
        <dbReference type="Proteomes" id="UP000001798"/>
    </source>
</evidence>
<protein>
    <submittedName>
        <fullName evidence="1">Uncharacterized protein</fullName>
    </submittedName>
</protein>
<reference evidence="1 2" key="3">
    <citation type="journal article" date="2017" name="Mol. Plant Pathol.">
        <title>A gapless genome sequence of the fungus Botrytis cinerea.</title>
        <authorList>
            <person name="Van Kan J.A."/>
            <person name="Stassen J.H."/>
            <person name="Mosbach A."/>
            <person name="Van Der Lee T.A."/>
            <person name="Faino L."/>
            <person name="Farmer A.D."/>
            <person name="Papasotiriou D.G."/>
            <person name="Zhou S."/>
            <person name="Seidl M.F."/>
            <person name="Cottam E."/>
            <person name="Edel D."/>
            <person name="Hahn M."/>
            <person name="Schwartz D.C."/>
            <person name="Dietrich R.A."/>
            <person name="Widdison S."/>
            <person name="Scalliet G."/>
        </authorList>
    </citation>
    <scope>NUCLEOTIDE SEQUENCE [LARGE SCALE GENOMIC DNA]</scope>
    <source>
        <strain evidence="1 2">B05.10</strain>
    </source>
</reference>
<dbReference type="OrthoDB" id="10254945at2759"/>
<keyword evidence="2" id="KW-1185">Reference proteome</keyword>
<proteinExistence type="predicted"/>
<gene>
    <name evidence="1" type="ORF">BCIN_07g02720</name>
</gene>
<dbReference type="VEuPathDB" id="FungiDB:Bcin07g02720"/>
<organism evidence="1 2">
    <name type="scientific">Botryotinia fuckeliana (strain B05.10)</name>
    <name type="common">Noble rot fungus</name>
    <name type="synonym">Botrytis cinerea</name>
    <dbReference type="NCBI Taxonomy" id="332648"/>
    <lineage>
        <taxon>Eukaryota</taxon>
        <taxon>Fungi</taxon>
        <taxon>Dikarya</taxon>
        <taxon>Ascomycota</taxon>
        <taxon>Pezizomycotina</taxon>
        <taxon>Leotiomycetes</taxon>
        <taxon>Helotiales</taxon>
        <taxon>Sclerotiniaceae</taxon>
        <taxon>Botrytis</taxon>
    </lineage>
</organism>
<dbReference type="RefSeq" id="XP_024549731.1">
    <property type="nucleotide sequence ID" value="XM_024693942.1"/>
</dbReference>
<accession>A0A384JM85</accession>
<reference evidence="1 2" key="2">
    <citation type="journal article" date="2012" name="Eukaryot. Cell">
        <title>Genome update of Botrytis cinerea strains B05.10 and T4.</title>
        <authorList>
            <person name="Staats M."/>
            <person name="van Kan J.A."/>
        </authorList>
    </citation>
    <scope>NUCLEOTIDE SEQUENCE [LARGE SCALE GENOMIC DNA]</scope>
    <source>
        <strain evidence="1 2">B05.10</strain>
    </source>
</reference>
<reference evidence="1 2" key="1">
    <citation type="journal article" date="2011" name="PLoS Genet.">
        <title>Genomic analysis of the necrotrophic fungal pathogens Sclerotinia sclerotiorum and Botrytis cinerea.</title>
        <authorList>
            <person name="Amselem J."/>
            <person name="Cuomo C.A."/>
            <person name="van Kan J.A."/>
            <person name="Viaud M."/>
            <person name="Benito E.P."/>
            <person name="Couloux A."/>
            <person name="Coutinho P.M."/>
            <person name="de Vries R.P."/>
            <person name="Dyer P.S."/>
            <person name="Fillinger S."/>
            <person name="Fournier E."/>
            <person name="Gout L."/>
            <person name="Hahn M."/>
            <person name="Kohn L."/>
            <person name="Lapalu N."/>
            <person name="Plummer K.M."/>
            <person name="Pradier J.M."/>
            <person name="Quevillon E."/>
            <person name="Sharon A."/>
            <person name="Simon A."/>
            <person name="ten Have A."/>
            <person name="Tudzynski B."/>
            <person name="Tudzynski P."/>
            <person name="Wincker P."/>
            <person name="Andrew M."/>
            <person name="Anthouard V."/>
            <person name="Beever R.E."/>
            <person name="Beffa R."/>
            <person name="Benoit I."/>
            <person name="Bouzid O."/>
            <person name="Brault B."/>
            <person name="Chen Z."/>
            <person name="Choquer M."/>
            <person name="Collemare J."/>
            <person name="Cotton P."/>
            <person name="Danchin E.G."/>
            <person name="Da Silva C."/>
            <person name="Gautier A."/>
            <person name="Giraud C."/>
            <person name="Giraud T."/>
            <person name="Gonzalez C."/>
            <person name="Grossetete S."/>
            <person name="Guldener U."/>
            <person name="Henrissat B."/>
            <person name="Howlett B.J."/>
            <person name="Kodira C."/>
            <person name="Kretschmer M."/>
            <person name="Lappartient A."/>
            <person name="Leroch M."/>
            <person name="Levis C."/>
            <person name="Mauceli E."/>
            <person name="Neuveglise C."/>
            <person name="Oeser B."/>
            <person name="Pearson M."/>
            <person name="Poulain J."/>
            <person name="Poussereau N."/>
            <person name="Quesneville H."/>
            <person name="Rascle C."/>
            <person name="Schumacher J."/>
            <person name="Segurens B."/>
            <person name="Sexton A."/>
            <person name="Silva E."/>
            <person name="Sirven C."/>
            <person name="Soanes D.M."/>
            <person name="Talbot N.J."/>
            <person name="Templeton M."/>
            <person name="Yandava C."/>
            <person name="Yarden O."/>
            <person name="Zeng Q."/>
            <person name="Rollins J.A."/>
            <person name="Lebrun M.H."/>
            <person name="Dickman M."/>
        </authorList>
    </citation>
    <scope>NUCLEOTIDE SEQUENCE [LARGE SCALE GENOMIC DNA]</scope>
    <source>
        <strain evidence="1 2">B05.10</strain>
    </source>
</reference>
<dbReference type="EMBL" id="CP009811">
    <property type="protein sequence ID" value="ATZ51673.1"/>
    <property type="molecule type" value="Genomic_DNA"/>
</dbReference>
<name>A0A384JM85_BOTFB</name>
<dbReference type="Proteomes" id="UP000001798">
    <property type="component" value="Chromosome 7"/>
</dbReference>
<sequence length="791" mass="91185">MATLKFGQATSTIFNVSRTKYGEDKVYVHPDGSSSTASGWSPTGFLHLSGNLQRMEEEKLIEEFQRKKIGEFTVRELVDFDVVSGRVLEEADLESIPIHPIFAVNMWEKLGQRQRDWALQTPEEMGDGHFIMDNPYVLNAMMPVLTLASAFLSRMHTVPFVDALFLGPREPMDPSTSTLTIPRGLYTFWRRDEKTRTVNDSQECLEVVTSFLKYLHGKIKWGFASGYYMPWDEAPSKENCHGVTFIAKDSDDKETIWIFLDLKLLDLLLRNDLTSAEKAGTQYSLAITMIHELTHAMGFNFHHDPDLEGLYGYEPYFEDSPQCELGFEMENSVFGGIIEPVFKPPAAPLAYRMVSSYPSWSHLKVRTLETFVMDQAAKYNDLSYVYFVPIQTFEDIRKLSFWDTAIRQFGFSAIHARSIRHGWAGRYVAFWDLADHYNAPQAGLLKSGRIKDHEQKQAARIKELADVVAVYNSTQLSPLRKAASKFIDDIMASASKEERFYDFTQEQEEKLTAIREVCIELHQPSNAAGADQRDKTALLLLTKLEEATMAHKETFNLLEASEAFKNTIFRDRRATIFRWNIGTRRLLNDLLTGLSAKSSQDGKSIAILDQLGQLLAQLEGVRLKIFPPLPTWTLGHEYKPEGAEELKKWPKDFFAEELAELEFMCDLFAAAMESNPTKCYNLAEKRVTDNQGPSSMSFYCRFLCTNKAVVCRDDWMEKDWEERNQVVEQKLQWLKIMREGCTELWRGTFEGWMLWYEAKRKKKDDEKASDEAVELLRQNSEMERKKRRQRF</sequence>
<dbReference type="KEGG" id="bfu:BCIN_07g02720"/>